<dbReference type="CAZy" id="GT4">
    <property type="family name" value="Glycosyltransferase Family 4"/>
</dbReference>
<gene>
    <name evidence="2" type="primary">wcfI</name>
    <name evidence="2" type="ORF">BF9343_0980</name>
</gene>
<organism evidence="2 3">
    <name type="scientific">Bacteroides fragilis (strain ATCC 25285 / DSM 2151 / CCUG 4856 / JCM 11019 / LMG 10263 / NCTC 9343 / Onslow / VPI 2553 / EN-2)</name>
    <dbReference type="NCBI Taxonomy" id="272559"/>
    <lineage>
        <taxon>Bacteria</taxon>
        <taxon>Pseudomonadati</taxon>
        <taxon>Bacteroidota</taxon>
        <taxon>Bacteroidia</taxon>
        <taxon>Bacteroidales</taxon>
        <taxon>Bacteroidaceae</taxon>
        <taxon>Bacteroides</taxon>
    </lineage>
</organism>
<dbReference type="AlphaFoldDB" id="Q5LGH8"/>
<dbReference type="HOGENOM" id="CLU_009583_28_3_10"/>
<sequence length="412" mass="46720">MITTIVKTLFQINVVANSGSTGHIAEELGRLVIASGWKSYIAYGRWACPSQSMLIRVGTRFDLFVHGLKSMFFDRHGFGSRRATLHLISKIEKIKPDIIHLHNLHGYYLNCEVLFDYLSTAKIPVVWTLHDCWSFTGHCVHFQNIGCEKWKTGCFACPNIRDYPKALGCDNSRMNFIEKKRLFTSVERMMIVPVCNWLSDMLSKSYLSQIKRQTIVNGIDLEMFTPKGNRDVIKSNLGVGTRYMILAVATVWGITKGFDDLIYLNSLLPDKSVIVVVGVTTKQIKKLPGNMIGIERTENTSQLVEIYSAADIFINPTYQDTLPTVNIEALACGTPVITYDTGGSADIVDSDTGMVLKRGDIHTLLEKILEIRERGKESYIIKCRQRALQFFDKSKQLSYYLSLYDQLLNKER</sequence>
<dbReference type="InterPro" id="IPR001296">
    <property type="entry name" value="Glyco_trans_1"/>
</dbReference>
<proteinExistence type="predicted"/>
<dbReference type="GO" id="GO:0016757">
    <property type="term" value="F:glycosyltransferase activity"/>
    <property type="evidence" value="ECO:0007669"/>
    <property type="project" value="InterPro"/>
</dbReference>
<feature type="domain" description="Glycosyl transferase family 1" evidence="1">
    <location>
        <begin position="252"/>
        <end position="375"/>
    </location>
</feature>
<protein>
    <submittedName>
        <fullName evidence="2">Glycosyltransferase</fullName>
    </submittedName>
</protein>
<evidence type="ECO:0000259" key="1">
    <source>
        <dbReference type="Pfam" id="PF00534"/>
    </source>
</evidence>
<evidence type="ECO:0000313" key="3">
    <source>
        <dbReference type="Proteomes" id="UP000006731"/>
    </source>
</evidence>
<reference evidence="2 3" key="1">
    <citation type="journal article" date="2005" name="Science">
        <title>Extensive DNA inversions in the B. fragilis genome control variable gene expression.</title>
        <authorList>
            <person name="Cerdeno-Tarraga A.M."/>
            <person name="Patrick S."/>
            <person name="Crosmann L."/>
            <person name="Blakely G."/>
            <person name="Abratt V."/>
            <person name="Lennard N."/>
            <person name="Duerden B."/>
            <person name="Poxton I."/>
            <person name="Harris B."/>
            <person name="Quail M.A."/>
            <person name="Barron A."/>
            <person name="Clarck L."/>
            <person name="Corton C."/>
            <person name="Doggett J."/>
            <person name="Holden M.T.G."/>
            <person name="Larke N."/>
            <person name="Line A."/>
            <person name="Lord A."/>
            <person name="Norbertczak H."/>
            <person name="Ormond D."/>
            <person name="Price C."/>
            <person name="Rabbinowitsch E."/>
            <person name="Woodward J."/>
            <person name="Barrel B.G."/>
            <person name="Parkhill J."/>
        </authorList>
    </citation>
    <scope>NUCLEOTIDE SEQUENCE [LARGE SCALE GENOMIC DNA]</scope>
    <source>
        <strain evidence="3">ATCC 25285 / DSM 2151 / CCUG 4856 / JCM 11019 / LMG 10263 / NCTC 9343 / Onslow / VPI 2553 / EN-2</strain>
    </source>
</reference>
<dbReference type="Pfam" id="PF00534">
    <property type="entry name" value="Glycos_transf_1"/>
    <property type="match status" value="1"/>
</dbReference>
<dbReference type="Gene3D" id="3.40.50.2000">
    <property type="entry name" value="Glycogen Phosphorylase B"/>
    <property type="match status" value="2"/>
</dbReference>
<dbReference type="eggNOG" id="COG0438">
    <property type="taxonomic scope" value="Bacteria"/>
</dbReference>
<dbReference type="EMBL" id="CR626927">
    <property type="protein sequence ID" value="CAH06761.1"/>
    <property type="molecule type" value="Genomic_DNA"/>
</dbReference>
<dbReference type="SUPFAM" id="SSF53756">
    <property type="entry name" value="UDP-Glycosyltransferase/glycogen phosphorylase"/>
    <property type="match status" value="1"/>
</dbReference>
<name>Q5LGH8_BACFN</name>
<accession>Q5LGH8</accession>
<keyword evidence="3" id="KW-1185">Reference proteome</keyword>
<evidence type="ECO:0000313" key="2">
    <source>
        <dbReference type="EMBL" id="CAH06761.1"/>
    </source>
</evidence>
<dbReference type="KEGG" id="bfs:BF9343_0980"/>
<dbReference type="PANTHER" id="PTHR12526:SF637">
    <property type="entry name" value="GLYCOSYLTRANSFERASE EPSF-RELATED"/>
    <property type="match status" value="1"/>
</dbReference>
<dbReference type="PaxDb" id="272559-BF9343_0980"/>
<dbReference type="CDD" id="cd03825">
    <property type="entry name" value="GT4_WcaC-like"/>
    <property type="match status" value="1"/>
</dbReference>
<dbReference type="Proteomes" id="UP000006731">
    <property type="component" value="Chromosome"/>
</dbReference>
<dbReference type="PANTHER" id="PTHR12526">
    <property type="entry name" value="GLYCOSYLTRANSFERASE"/>
    <property type="match status" value="1"/>
</dbReference>